<organism evidence="6 7">
    <name type="scientific">Plectus sambesii</name>
    <dbReference type="NCBI Taxonomy" id="2011161"/>
    <lineage>
        <taxon>Eukaryota</taxon>
        <taxon>Metazoa</taxon>
        <taxon>Ecdysozoa</taxon>
        <taxon>Nematoda</taxon>
        <taxon>Chromadorea</taxon>
        <taxon>Plectida</taxon>
        <taxon>Plectina</taxon>
        <taxon>Plectoidea</taxon>
        <taxon>Plectidae</taxon>
        <taxon>Plectus</taxon>
    </lineage>
</organism>
<evidence type="ECO:0000256" key="3">
    <source>
        <dbReference type="ARBA" id="ARBA00022837"/>
    </source>
</evidence>
<dbReference type="InterPro" id="IPR018247">
    <property type="entry name" value="EF_Hand_1_Ca_BS"/>
</dbReference>
<evidence type="ECO:0000313" key="6">
    <source>
        <dbReference type="Proteomes" id="UP000887566"/>
    </source>
</evidence>
<dbReference type="WBParaSite" id="PSAMB.scaffold615size45621.g7459.t1">
    <property type="protein sequence ID" value="PSAMB.scaffold615size45621.g7459.t1"/>
    <property type="gene ID" value="PSAMB.scaffold615size45621.g7459"/>
</dbReference>
<keyword evidence="3" id="KW-0106">Calcium</keyword>
<feature type="domain" description="EF-hand" evidence="5">
    <location>
        <begin position="211"/>
        <end position="246"/>
    </location>
</feature>
<keyword evidence="1" id="KW-0479">Metal-binding</keyword>
<dbReference type="PANTHER" id="PTHR34524">
    <property type="entry name" value="CALCYPHOSIN"/>
    <property type="match status" value="1"/>
</dbReference>
<dbReference type="CDD" id="cd00051">
    <property type="entry name" value="EFh"/>
    <property type="match status" value="1"/>
</dbReference>
<evidence type="ECO:0000259" key="5">
    <source>
        <dbReference type="PROSITE" id="PS50222"/>
    </source>
</evidence>
<protein>
    <submittedName>
        <fullName evidence="7">EF-hand domain-containing protein</fullName>
    </submittedName>
</protein>
<dbReference type="InterPro" id="IPR002048">
    <property type="entry name" value="EF_hand_dom"/>
</dbReference>
<evidence type="ECO:0000256" key="4">
    <source>
        <dbReference type="SAM" id="MobiDB-lite"/>
    </source>
</evidence>
<evidence type="ECO:0000313" key="7">
    <source>
        <dbReference type="WBParaSite" id="PSAMB.scaffold615size45621.g7459.t1"/>
    </source>
</evidence>
<dbReference type="PROSITE" id="PS50222">
    <property type="entry name" value="EF_HAND_2"/>
    <property type="match status" value="3"/>
</dbReference>
<keyword evidence="6" id="KW-1185">Reference proteome</keyword>
<dbReference type="Gene3D" id="1.10.238.10">
    <property type="entry name" value="EF-hand"/>
    <property type="match status" value="2"/>
</dbReference>
<dbReference type="PROSITE" id="PS00018">
    <property type="entry name" value="EF_HAND_1"/>
    <property type="match status" value="2"/>
</dbReference>
<dbReference type="GO" id="GO:0005509">
    <property type="term" value="F:calcium ion binding"/>
    <property type="evidence" value="ECO:0007669"/>
    <property type="project" value="InterPro"/>
</dbReference>
<feature type="region of interest" description="Disordered" evidence="4">
    <location>
        <begin position="33"/>
        <end position="58"/>
    </location>
</feature>
<dbReference type="Proteomes" id="UP000887566">
    <property type="component" value="Unplaced"/>
</dbReference>
<evidence type="ECO:0000256" key="2">
    <source>
        <dbReference type="ARBA" id="ARBA00022737"/>
    </source>
</evidence>
<reference evidence="7" key="1">
    <citation type="submission" date="2022-11" db="UniProtKB">
        <authorList>
            <consortium name="WormBaseParasite"/>
        </authorList>
    </citation>
    <scope>IDENTIFICATION</scope>
</reference>
<dbReference type="PANTHER" id="PTHR34524:SF6">
    <property type="entry name" value="CALCYPHOSINE LIKE"/>
    <property type="match status" value="1"/>
</dbReference>
<name>A0A914X615_9BILA</name>
<dbReference type="SUPFAM" id="SSF47473">
    <property type="entry name" value="EF-hand"/>
    <property type="match status" value="1"/>
</dbReference>
<dbReference type="AlphaFoldDB" id="A0A914X615"/>
<dbReference type="InterPro" id="IPR011992">
    <property type="entry name" value="EF-hand-dom_pair"/>
</dbReference>
<feature type="domain" description="EF-hand" evidence="5">
    <location>
        <begin position="247"/>
        <end position="282"/>
    </location>
</feature>
<dbReference type="InterPro" id="IPR051581">
    <property type="entry name" value="Ca-bind"/>
</dbReference>
<feature type="domain" description="EF-hand" evidence="5">
    <location>
        <begin position="175"/>
        <end position="210"/>
    </location>
</feature>
<dbReference type="SMART" id="SM00054">
    <property type="entry name" value="EFh"/>
    <property type="match status" value="3"/>
</dbReference>
<dbReference type="Pfam" id="PF13499">
    <property type="entry name" value="EF-hand_7"/>
    <property type="match status" value="1"/>
</dbReference>
<accession>A0A914X615</accession>
<proteinExistence type="predicted"/>
<keyword evidence="2" id="KW-0677">Repeat</keyword>
<sequence>MVTRQNTDIASLSLLLYPSASASHSTSYYIRTTSPVGSQEARPSSGSQLTLPPTRSNSISPIQQETAVAGRLLVCFQSAFPSPLPLALYRRRSFPSNSLLRPQCWHHLGEKLNRAQRVMTNSSSCFQTIKGPQLVHMAATVRTETEMKMDAKKRLRVTTDPLEKLRLQCLARGCSGIKGLGRMFRIIDDDGSRKLESSEFMKGMHDFGVVLDKDELNQIFAMLDRDKSGFIDFDEFLIAIRPAMSQGRQNIVMQAFRKLDKSGDGVVKVEDMENVYRVDKHPKYISGEKSKEDLFKDFLKTFEMSEHPDGIVTRDEFLNYYAGLSASIDSDIYFDLMMRTCWKI</sequence>
<evidence type="ECO:0000256" key="1">
    <source>
        <dbReference type="ARBA" id="ARBA00022723"/>
    </source>
</evidence>